<reference evidence="5" key="1">
    <citation type="submission" date="2017-10" db="EMBL/GenBank/DDBJ databases">
        <title>Phenotypic and genomic properties of facultatively anaerobic sulfur-reducing natronoarchaea from hypersaline soda lakes.</title>
        <authorList>
            <person name="Sorokin D.Y."/>
            <person name="Kublanov I.V."/>
            <person name="Roman P."/>
            <person name="Sinninghe Damste J.S."/>
            <person name="Golyshin P.N."/>
            <person name="Rojo D."/>
            <person name="Ciordia S."/>
            <person name="Mena Md.C."/>
            <person name="Ferrer M."/>
            <person name="Messina E."/>
            <person name="Smedile F."/>
            <person name="La Spada G."/>
            <person name="La Cono V."/>
            <person name="Yakimov M.M."/>
        </authorList>
    </citation>
    <scope>NUCLEOTIDE SEQUENCE [LARGE SCALE GENOMIC DNA]</scope>
    <source>
        <strain evidence="5">AArc1</strain>
    </source>
</reference>
<evidence type="ECO:0000313" key="4">
    <source>
        <dbReference type="Proteomes" id="UP000258613"/>
    </source>
</evidence>
<dbReference type="KEGG" id="nag:AArcMg_2800"/>
<gene>
    <name evidence="2" type="ORF">AArc1_0907</name>
    <name evidence="3" type="ORF">AArcMg_2800</name>
</gene>
<dbReference type="Proteomes" id="UP000258707">
    <property type="component" value="Chromosome"/>
</dbReference>
<keyword evidence="4" id="KW-1185">Reference proteome</keyword>
<evidence type="ECO:0000313" key="2">
    <source>
        <dbReference type="EMBL" id="AXR77248.1"/>
    </source>
</evidence>
<dbReference type="OrthoDB" id="197225at2157"/>
<organism evidence="3 4">
    <name type="scientific">Natrarchaeobaculum sulfurireducens</name>
    <dbReference type="NCBI Taxonomy" id="2044521"/>
    <lineage>
        <taxon>Archaea</taxon>
        <taxon>Methanobacteriati</taxon>
        <taxon>Methanobacteriota</taxon>
        <taxon>Stenosarchaea group</taxon>
        <taxon>Halobacteria</taxon>
        <taxon>Halobacteriales</taxon>
        <taxon>Natrialbaceae</taxon>
        <taxon>Natrarchaeobaculum</taxon>
    </lineage>
</organism>
<dbReference type="Proteomes" id="UP000258613">
    <property type="component" value="Chromosome"/>
</dbReference>
<feature type="region of interest" description="Disordered" evidence="1">
    <location>
        <begin position="136"/>
        <end position="165"/>
    </location>
</feature>
<dbReference type="EMBL" id="CP024047">
    <property type="protein sequence ID" value="AXR77248.1"/>
    <property type="molecule type" value="Genomic_DNA"/>
</dbReference>
<protein>
    <submittedName>
        <fullName evidence="2">START superfamily protein</fullName>
    </submittedName>
</protein>
<evidence type="ECO:0000313" key="5">
    <source>
        <dbReference type="Proteomes" id="UP000258707"/>
    </source>
</evidence>
<dbReference type="RefSeq" id="WP_186336654.1">
    <property type="nucleotide sequence ID" value="NZ_CP024047.1"/>
</dbReference>
<evidence type="ECO:0000313" key="3">
    <source>
        <dbReference type="EMBL" id="AXR82790.1"/>
    </source>
</evidence>
<dbReference type="KEGG" id="nan:AArc1_0907"/>
<accession>A0A346PCK3</accession>
<dbReference type="GeneID" id="37643289"/>
<sequence length="165" mass="18032">MHEVEVTVVVEPSPRELLAILSPRAILEAAEIYDVRSLEPTTDGERAVVVFDGEELTISFVERENGYEYTFVDGGDMFAKRHSAITVEQGAKTQVEATTRYTFDSFWSFVLDRLAAKTVTKELETTIANLVAEAADQDADASASTDSLENATDGSHEPVSDGSDH</sequence>
<dbReference type="EMBL" id="CP027033">
    <property type="protein sequence ID" value="AXR82790.1"/>
    <property type="molecule type" value="Genomic_DNA"/>
</dbReference>
<proteinExistence type="predicted"/>
<dbReference type="AlphaFoldDB" id="A0A346PTE5"/>
<accession>A0A346PTE5</accession>
<evidence type="ECO:0000256" key="1">
    <source>
        <dbReference type="SAM" id="MobiDB-lite"/>
    </source>
</evidence>
<name>A0A346PTE5_9EURY</name>
<feature type="compositionally biased region" description="Basic and acidic residues" evidence="1">
    <location>
        <begin position="154"/>
        <end position="165"/>
    </location>
</feature>
<reference evidence="3" key="2">
    <citation type="journal article" date="2019" name="Int. J. Syst. Evol. Microbiol.">
        <title>Natronolimnobius sulfurireducens sp. nov. and Halalkaliarchaeum desulfuricum gen. nov., sp. nov., the first sulfur-respiring alkaliphilic haloarchaea from hypersaline alkaline lakes.</title>
        <authorList>
            <person name="Sorokin D.Y."/>
            <person name="Yakimov M."/>
            <person name="Messina E."/>
            <person name="Merkel A.Y."/>
            <person name="Bale N.J."/>
            <person name="Sinninghe Damste J.S."/>
        </authorList>
    </citation>
    <scope>NUCLEOTIDE SEQUENCE</scope>
    <source>
        <strain evidence="3">AArc-Mg</strain>
        <strain evidence="2">AArc1</strain>
    </source>
</reference>
<dbReference type="SUPFAM" id="SSF55961">
    <property type="entry name" value="Bet v1-like"/>
    <property type="match status" value="1"/>
</dbReference>